<keyword evidence="2" id="KW-0812">Transmembrane</keyword>
<sequence>MEMEACNSAQTFNHPIPKTPTSEDNEIARGLKSMEEGEKLPPLVDDQGEETSDVHLDEEIQRDAANDCVAFTVHIALACFAVMFLCAIVGATLIVVNYGFVAFAALLILVGLFLFITYFVTRIVVNDKKLKPVREKMQRWQKVAKAVVINEMRKFQLDMKDHQVLFLTNAADYEDLGSDTESTEEGQQRPNASDEDNDANQRDVNQRDANQRDATSRKRKSRRPRSMIFRIAVKPFLKEKVNKRAWFRRKKQKAVSEVNFGDSRDTNDDASYLPPVIESA</sequence>
<feature type="compositionally biased region" description="Basic and acidic residues" evidence="1">
    <location>
        <begin position="199"/>
        <end position="216"/>
    </location>
</feature>
<accession>A0A7S2EGU7</accession>
<proteinExistence type="predicted"/>
<organism evidence="3">
    <name type="scientific">Ditylum brightwellii</name>
    <dbReference type="NCBI Taxonomy" id="49249"/>
    <lineage>
        <taxon>Eukaryota</taxon>
        <taxon>Sar</taxon>
        <taxon>Stramenopiles</taxon>
        <taxon>Ochrophyta</taxon>
        <taxon>Bacillariophyta</taxon>
        <taxon>Mediophyceae</taxon>
        <taxon>Lithodesmiophycidae</taxon>
        <taxon>Lithodesmiales</taxon>
        <taxon>Lithodesmiaceae</taxon>
        <taxon>Ditylum</taxon>
    </lineage>
</organism>
<keyword evidence="2" id="KW-1133">Transmembrane helix</keyword>
<evidence type="ECO:0000256" key="1">
    <source>
        <dbReference type="SAM" id="MobiDB-lite"/>
    </source>
</evidence>
<name>A0A7S2EGU7_9STRA</name>
<keyword evidence="2" id="KW-0472">Membrane</keyword>
<feature type="region of interest" description="Disordered" evidence="1">
    <location>
        <begin position="177"/>
        <end position="225"/>
    </location>
</feature>
<dbReference type="EMBL" id="HBGN01021783">
    <property type="protein sequence ID" value="CAD9335696.1"/>
    <property type="molecule type" value="Transcribed_RNA"/>
</dbReference>
<feature type="transmembrane region" description="Helical" evidence="2">
    <location>
        <begin position="100"/>
        <end position="121"/>
    </location>
</feature>
<reference evidence="3" key="1">
    <citation type="submission" date="2021-01" db="EMBL/GenBank/DDBJ databases">
        <authorList>
            <person name="Corre E."/>
            <person name="Pelletier E."/>
            <person name="Niang G."/>
            <person name="Scheremetjew M."/>
            <person name="Finn R."/>
            <person name="Kale V."/>
            <person name="Holt S."/>
            <person name="Cochrane G."/>
            <person name="Meng A."/>
            <person name="Brown T."/>
            <person name="Cohen L."/>
        </authorList>
    </citation>
    <scope>NUCLEOTIDE SEQUENCE</scope>
    <source>
        <strain evidence="3">Pop2</strain>
    </source>
</reference>
<feature type="region of interest" description="Disordered" evidence="1">
    <location>
        <begin position="250"/>
        <end position="280"/>
    </location>
</feature>
<feature type="region of interest" description="Disordered" evidence="1">
    <location>
        <begin position="1"/>
        <end position="27"/>
    </location>
</feature>
<protein>
    <submittedName>
        <fullName evidence="3">Uncharacterized protein</fullName>
    </submittedName>
</protein>
<evidence type="ECO:0000313" key="3">
    <source>
        <dbReference type="EMBL" id="CAD9335696.1"/>
    </source>
</evidence>
<feature type="transmembrane region" description="Helical" evidence="2">
    <location>
        <begin position="68"/>
        <end position="94"/>
    </location>
</feature>
<evidence type="ECO:0000256" key="2">
    <source>
        <dbReference type="SAM" id="Phobius"/>
    </source>
</evidence>
<gene>
    <name evidence="3" type="ORF">DBRI1063_LOCUS13908</name>
</gene>
<dbReference type="AlphaFoldDB" id="A0A7S2EGU7"/>